<organism evidence="3 4">
    <name type="scientific">Salinisphaera aquimarina</name>
    <dbReference type="NCBI Taxonomy" id="2094031"/>
    <lineage>
        <taxon>Bacteria</taxon>
        <taxon>Pseudomonadati</taxon>
        <taxon>Pseudomonadota</taxon>
        <taxon>Gammaproteobacteria</taxon>
        <taxon>Salinisphaerales</taxon>
        <taxon>Salinisphaeraceae</taxon>
        <taxon>Salinisphaera</taxon>
    </lineage>
</organism>
<gene>
    <name evidence="3" type="ORF">ACFOSU_15960</name>
</gene>
<evidence type="ECO:0000256" key="1">
    <source>
        <dbReference type="ARBA" id="ARBA00023002"/>
    </source>
</evidence>
<dbReference type="Gene3D" id="3.30.9.10">
    <property type="entry name" value="D-Amino Acid Oxidase, subunit A, domain 2"/>
    <property type="match status" value="1"/>
</dbReference>
<evidence type="ECO:0000313" key="4">
    <source>
        <dbReference type="Proteomes" id="UP001595462"/>
    </source>
</evidence>
<comment type="caution">
    <text evidence="3">The sequence shown here is derived from an EMBL/GenBank/DDBJ whole genome shotgun (WGS) entry which is preliminary data.</text>
</comment>
<reference evidence="4" key="1">
    <citation type="journal article" date="2019" name="Int. J. Syst. Evol. Microbiol.">
        <title>The Global Catalogue of Microorganisms (GCM) 10K type strain sequencing project: providing services to taxonomists for standard genome sequencing and annotation.</title>
        <authorList>
            <consortium name="The Broad Institute Genomics Platform"/>
            <consortium name="The Broad Institute Genome Sequencing Center for Infectious Disease"/>
            <person name="Wu L."/>
            <person name="Ma J."/>
        </authorList>
    </citation>
    <scope>NUCLEOTIDE SEQUENCE [LARGE SCALE GENOMIC DNA]</scope>
    <source>
        <strain evidence="4">KCTC 52640</strain>
    </source>
</reference>
<dbReference type="InterPro" id="IPR036188">
    <property type="entry name" value="FAD/NAD-bd_sf"/>
</dbReference>
<protein>
    <submittedName>
        <fullName evidence="3">NAD(P)/FAD-dependent oxidoreductase</fullName>
        <ecNumber evidence="3">1.-.-.-</ecNumber>
    </submittedName>
</protein>
<sequence>MTGPTPMPPSLWAATAEPAPEIDRLASDHTTDVVVIGGGYAGLSTALHLAEAGIQTTLVEAHQIGWGASGRSGGQVIPGIKYDPEGMRELFGTDAGDKAAHAFGATPDHVFDLVERHYITCEATRAGWVQPAHSKLAERKALERCRQWQALGADVAPLDADQMADLLGSPAYHAGWIDRRGGSIQPLSYTRGLARACLAAGVSLYGGTAVTALRADGARWQLPTAHGPGIRARRVVLCTNGYTGDLWPGLRKSIVAANSFQIATVPLPATLDATILKGGVVASDTRKLLAYWRRDQGGRLIVGGRGTFNEPSSAADFNHLNRILARIYPQAADQPIEYRWGGRVAITQDFLPHVHQPADGLSVLIGCQGRGIGLQTAMGRWLAAYLESGQASDMPVPVTAVHQIPMHSLRRFYVSAMLAYYKVRDLV</sequence>
<dbReference type="PANTHER" id="PTHR13847:SF281">
    <property type="entry name" value="FAD DEPENDENT OXIDOREDUCTASE DOMAIN-CONTAINING PROTEIN"/>
    <property type="match status" value="1"/>
</dbReference>
<dbReference type="InterPro" id="IPR006076">
    <property type="entry name" value="FAD-dep_OxRdtase"/>
</dbReference>
<dbReference type="Pfam" id="PF01266">
    <property type="entry name" value="DAO"/>
    <property type="match status" value="1"/>
</dbReference>
<dbReference type="EMBL" id="JBHRSS010000008">
    <property type="protein sequence ID" value="MFC3105373.1"/>
    <property type="molecule type" value="Genomic_DNA"/>
</dbReference>
<keyword evidence="1 3" id="KW-0560">Oxidoreductase</keyword>
<name>A0ABV7EU36_9GAMM</name>
<keyword evidence="4" id="KW-1185">Reference proteome</keyword>
<dbReference type="RefSeq" id="WP_380690929.1">
    <property type="nucleotide sequence ID" value="NZ_JBHRSS010000008.1"/>
</dbReference>
<dbReference type="PANTHER" id="PTHR13847">
    <property type="entry name" value="SARCOSINE DEHYDROGENASE-RELATED"/>
    <property type="match status" value="1"/>
</dbReference>
<evidence type="ECO:0000313" key="3">
    <source>
        <dbReference type="EMBL" id="MFC3105373.1"/>
    </source>
</evidence>
<accession>A0ABV7EU36</accession>
<feature type="domain" description="FAD dependent oxidoreductase" evidence="2">
    <location>
        <begin position="32"/>
        <end position="384"/>
    </location>
</feature>
<evidence type="ECO:0000259" key="2">
    <source>
        <dbReference type="Pfam" id="PF01266"/>
    </source>
</evidence>
<dbReference type="EC" id="1.-.-.-" evidence="3"/>
<dbReference type="GO" id="GO:0016491">
    <property type="term" value="F:oxidoreductase activity"/>
    <property type="evidence" value="ECO:0007669"/>
    <property type="project" value="UniProtKB-KW"/>
</dbReference>
<proteinExistence type="predicted"/>
<dbReference type="SUPFAM" id="SSF51905">
    <property type="entry name" value="FAD/NAD(P)-binding domain"/>
    <property type="match status" value="1"/>
</dbReference>
<dbReference type="Gene3D" id="3.50.50.60">
    <property type="entry name" value="FAD/NAD(P)-binding domain"/>
    <property type="match status" value="1"/>
</dbReference>
<dbReference type="Proteomes" id="UP001595462">
    <property type="component" value="Unassembled WGS sequence"/>
</dbReference>